<comment type="caution">
    <text evidence="10">The sequence shown here is derived from an EMBL/GenBank/DDBJ whole genome shotgun (WGS) entry which is preliminary data.</text>
</comment>
<dbReference type="Pfam" id="PF01123">
    <property type="entry name" value="Stap_Strp_toxin"/>
    <property type="match status" value="1"/>
</dbReference>
<dbReference type="InterPro" id="IPR006126">
    <property type="entry name" value="Staph/Strept_toxin_CS"/>
</dbReference>
<keyword evidence="5" id="KW-0260">Enterotoxin</keyword>
<keyword evidence="2" id="KW-0766">Superantigen</keyword>
<dbReference type="Gene3D" id="2.40.50.110">
    <property type="match status" value="1"/>
</dbReference>
<evidence type="ECO:0000256" key="2">
    <source>
        <dbReference type="ARBA" id="ARBA00022633"/>
    </source>
</evidence>
<evidence type="ECO:0000259" key="9">
    <source>
        <dbReference type="Pfam" id="PF02876"/>
    </source>
</evidence>
<feature type="disulfide bond" evidence="6">
    <location>
        <begin position="120"/>
        <end position="130"/>
    </location>
</feature>
<dbReference type="RefSeq" id="WP_044122767.1">
    <property type="nucleotide sequence ID" value="NZ_JXIG01000629.1"/>
</dbReference>
<comment type="similarity">
    <text evidence="1">Belongs to the staphylococcal/streptococcal toxin family.</text>
</comment>
<sequence length="257" mass="29412">MKKTAFILLLFIALTLTTSPLVNGSEKSEEINEKDLRKKSELQGIALSNLRQIYYYNEKAITENKESDDQFLENTLLFKDFFTGHPWYNDLLVDLGSKDATNKYKGKKVDLYGAYYGYQCAGGTPNKTACMYGGITLHDNNRLTEEKKVPINLWIDGKQTTVPIDKVKTSKKEVTVQELDLQARHYLHEKFGLYNSDSFGGKVQRGLIVFHPSEGSTVSYDLFDAQGQYPDTLLRIYRDNKTINSENLHIDLYLYTT</sequence>
<dbReference type="PRINTS" id="PR01898">
    <property type="entry name" value="SAGSUPRFAMLY"/>
</dbReference>
<dbReference type="InterPro" id="IPR006177">
    <property type="entry name" value="Toxin_bac"/>
</dbReference>
<feature type="chain" id="PRO_5041228925" evidence="7">
    <location>
        <begin position="25"/>
        <end position="257"/>
    </location>
</feature>
<dbReference type="EMBL" id="JXIG01000629">
    <property type="protein sequence ID" value="KIT96010.1"/>
    <property type="molecule type" value="Genomic_DNA"/>
</dbReference>
<dbReference type="SUPFAM" id="SSF50203">
    <property type="entry name" value="Bacterial enterotoxins"/>
    <property type="match status" value="1"/>
</dbReference>
<protein>
    <submittedName>
        <fullName evidence="10">Enterotoxin</fullName>
    </submittedName>
</protein>
<keyword evidence="4 7" id="KW-0732">Signal</keyword>
<evidence type="ECO:0000313" key="10">
    <source>
        <dbReference type="EMBL" id="KIT96010.1"/>
    </source>
</evidence>
<accession>A0AA40JLD8</accession>
<keyword evidence="3" id="KW-0800">Toxin</keyword>
<evidence type="ECO:0000256" key="3">
    <source>
        <dbReference type="ARBA" id="ARBA00022656"/>
    </source>
</evidence>
<dbReference type="GO" id="GO:0090729">
    <property type="term" value="F:toxin activity"/>
    <property type="evidence" value="ECO:0007669"/>
    <property type="project" value="UniProtKB-KW"/>
</dbReference>
<dbReference type="InterPro" id="IPR016091">
    <property type="entry name" value="SuperAg_toxin_C"/>
</dbReference>
<dbReference type="InterPro" id="IPR006123">
    <property type="entry name" value="Toxin_b-grasp_Staph/Strep"/>
</dbReference>
<dbReference type="InterPro" id="IPR013307">
    <property type="entry name" value="Superantigen_bac"/>
</dbReference>
<dbReference type="Proteomes" id="UP000032274">
    <property type="component" value="Unassembled WGS sequence"/>
</dbReference>
<evidence type="ECO:0000256" key="4">
    <source>
        <dbReference type="ARBA" id="ARBA00022729"/>
    </source>
</evidence>
<feature type="domain" description="Staphylococcal/Streptococcal toxin beta-grasp" evidence="9">
    <location>
        <begin position="147"/>
        <end position="254"/>
    </location>
</feature>
<feature type="signal peptide" evidence="7">
    <location>
        <begin position="1"/>
        <end position="24"/>
    </location>
</feature>
<proteinExistence type="inferred from homology"/>
<name>A0AA40JLD8_STAAU</name>
<dbReference type="AlphaFoldDB" id="A0AA40JLD8"/>
<dbReference type="InterPro" id="IPR006173">
    <property type="entry name" value="Staph_tox_OB"/>
</dbReference>
<dbReference type="GO" id="GO:0005576">
    <property type="term" value="C:extracellular region"/>
    <property type="evidence" value="ECO:0007669"/>
    <property type="project" value="InterPro"/>
</dbReference>
<dbReference type="PRINTS" id="PR00279">
    <property type="entry name" value="BACTRLTOXIN"/>
</dbReference>
<dbReference type="SUPFAM" id="SSF54334">
    <property type="entry name" value="Superantigen toxins, C-terminal domain"/>
    <property type="match status" value="1"/>
</dbReference>
<reference evidence="10 11" key="1">
    <citation type="submission" date="2015-01" db="EMBL/GenBank/DDBJ databases">
        <title>Characterization of Swiss Staphylococcus aureus strains involved in food poisoning.</title>
        <authorList>
            <person name="Crovadore J."/>
            <person name="Chablais R."/>
            <person name="Tonacini J."/>
            <person name="Schnyder B."/>
            <person name="Lefort F."/>
        </authorList>
    </citation>
    <scope>NUCLEOTIDE SEQUENCE [LARGE SCALE GENOMIC DNA]</scope>
    <source>
        <strain evidence="10 11">SA-120</strain>
    </source>
</reference>
<evidence type="ECO:0000313" key="11">
    <source>
        <dbReference type="Proteomes" id="UP000032274"/>
    </source>
</evidence>
<dbReference type="Pfam" id="PF02876">
    <property type="entry name" value="Stap_Strp_tox_C"/>
    <property type="match status" value="1"/>
</dbReference>
<evidence type="ECO:0000256" key="1">
    <source>
        <dbReference type="ARBA" id="ARBA00008401"/>
    </source>
</evidence>
<keyword evidence="6" id="KW-1015">Disulfide bond</keyword>
<dbReference type="PROSITE" id="PS00277">
    <property type="entry name" value="STAPH_STREP_TOXIN_1"/>
    <property type="match status" value="1"/>
</dbReference>
<dbReference type="InterPro" id="IPR008992">
    <property type="entry name" value="Enterotoxin"/>
</dbReference>
<evidence type="ECO:0000259" key="8">
    <source>
        <dbReference type="Pfam" id="PF01123"/>
    </source>
</evidence>
<dbReference type="PROSITE" id="PS00278">
    <property type="entry name" value="STAPH_STREP_TOXIN_2"/>
    <property type="match status" value="1"/>
</dbReference>
<feature type="domain" description="Staphylococcal/Streptococcal toxin OB-fold" evidence="8">
    <location>
        <begin position="49"/>
        <end position="137"/>
    </location>
</feature>
<dbReference type="Gene3D" id="3.10.20.120">
    <property type="match status" value="1"/>
</dbReference>
<evidence type="ECO:0000256" key="7">
    <source>
        <dbReference type="SAM" id="SignalP"/>
    </source>
</evidence>
<gene>
    <name evidence="10" type="ORF">QU38_13900</name>
</gene>
<evidence type="ECO:0000256" key="5">
    <source>
        <dbReference type="ARBA" id="ARBA00022861"/>
    </source>
</evidence>
<organism evidence="10 11">
    <name type="scientific">Staphylococcus aureus</name>
    <dbReference type="NCBI Taxonomy" id="1280"/>
    <lineage>
        <taxon>Bacteria</taxon>
        <taxon>Bacillati</taxon>
        <taxon>Bacillota</taxon>
        <taxon>Bacilli</taxon>
        <taxon>Bacillales</taxon>
        <taxon>Staphylococcaceae</taxon>
        <taxon>Staphylococcus</taxon>
    </lineage>
</organism>
<evidence type="ECO:0000256" key="6">
    <source>
        <dbReference type="PIRSR" id="PIRSR613307-50"/>
    </source>
</evidence>